<evidence type="ECO:0000313" key="3">
    <source>
        <dbReference type="Proteomes" id="UP000249056"/>
    </source>
</evidence>
<protein>
    <submittedName>
        <fullName evidence="2">Uncharacterized protein</fullName>
    </submittedName>
</protein>
<feature type="region of interest" description="Disordered" evidence="1">
    <location>
        <begin position="103"/>
        <end position="159"/>
    </location>
</feature>
<dbReference type="EMBL" id="QKRW01000028">
    <property type="protein sequence ID" value="RAL61777.1"/>
    <property type="molecule type" value="Genomic_DNA"/>
</dbReference>
<evidence type="ECO:0000256" key="1">
    <source>
        <dbReference type="SAM" id="MobiDB-lite"/>
    </source>
</evidence>
<name>A0A395INA0_9HELO</name>
<dbReference type="AlphaFoldDB" id="A0A395INA0"/>
<feature type="compositionally biased region" description="Low complexity" evidence="1">
    <location>
        <begin position="106"/>
        <end position="142"/>
    </location>
</feature>
<dbReference type="Proteomes" id="UP000249056">
    <property type="component" value="Unassembled WGS sequence"/>
</dbReference>
<gene>
    <name evidence="2" type="ORF">DID88_002840</name>
</gene>
<organism evidence="2 3">
    <name type="scientific">Monilinia fructigena</name>
    <dbReference type="NCBI Taxonomy" id="38457"/>
    <lineage>
        <taxon>Eukaryota</taxon>
        <taxon>Fungi</taxon>
        <taxon>Dikarya</taxon>
        <taxon>Ascomycota</taxon>
        <taxon>Pezizomycotina</taxon>
        <taxon>Leotiomycetes</taxon>
        <taxon>Helotiales</taxon>
        <taxon>Sclerotiniaceae</taxon>
        <taxon>Monilinia</taxon>
    </lineage>
</organism>
<reference evidence="2 3" key="1">
    <citation type="submission" date="2018-06" db="EMBL/GenBank/DDBJ databases">
        <title>Genome Sequence of the Brown Rot Fungal Pathogen Monilinia fructigena.</title>
        <authorList>
            <person name="Landi L."/>
            <person name="De Miccolis Angelini R.M."/>
            <person name="Pollastro S."/>
            <person name="Abate D."/>
            <person name="Faretra F."/>
            <person name="Romanazzi G."/>
        </authorList>
    </citation>
    <scope>NUCLEOTIDE SEQUENCE [LARGE SCALE GENOMIC DNA]</scope>
    <source>
        <strain evidence="2 3">Mfrg269</strain>
    </source>
</reference>
<sequence>MGLIKNSILLELSEANARVPKLESQDGSYITNSAIEMGETENIKADHRDTVLYNSAATLHHHTHSHCHSHHSHHSYHRQIHQVEDNYSHSSYYSGLSVNAGDGQGYDYSPYEPSSSTSSFSTYSPSQTYAPSSSSYATYTTSIARDNRKAKPYDPVRDL</sequence>
<dbReference type="OrthoDB" id="4502478at2759"/>
<comment type="caution">
    <text evidence="2">The sequence shown here is derived from an EMBL/GenBank/DDBJ whole genome shotgun (WGS) entry which is preliminary data.</text>
</comment>
<feature type="compositionally biased region" description="Basic and acidic residues" evidence="1">
    <location>
        <begin position="145"/>
        <end position="159"/>
    </location>
</feature>
<keyword evidence="3" id="KW-1185">Reference proteome</keyword>
<proteinExistence type="predicted"/>
<accession>A0A395INA0</accession>
<evidence type="ECO:0000313" key="2">
    <source>
        <dbReference type="EMBL" id="RAL61777.1"/>
    </source>
</evidence>